<evidence type="ECO:0000256" key="1">
    <source>
        <dbReference type="SAM" id="MobiDB-lite"/>
    </source>
</evidence>
<dbReference type="AlphaFoldDB" id="A0A5C6G0T6"/>
<evidence type="ECO:0000313" key="2">
    <source>
        <dbReference type="EMBL" id="TWU71362.1"/>
    </source>
</evidence>
<dbReference type="SMART" id="SM00855">
    <property type="entry name" value="PGAM"/>
    <property type="match status" value="1"/>
</dbReference>
<evidence type="ECO:0000313" key="3">
    <source>
        <dbReference type="Proteomes" id="UP000317257"/>
    </source>
</evidence>
<accession>A0A5C6G0T6</accession>
<dbReference type="EMBL" id="SBHS01000046">
    <property type="protein sequence ID" value="TWU71362.1"/>
    <property type="molecule type" value="Genomic_DNA"/>
</dbReference>
<feature type="compositionally biased region" description="Basic and acidic residues" evidence="1">
    <location>
        <begin position="394"/>
        <end position="404"/>
    </location>
</feature>
<feature type="compositionally biased region" description="Basic and acidic residues" evidence="1">
    <location>
        <begin position="477"/>
        <end position="489"/>
    </location>
</feature>
<feature type="region of interest" description="Disordered" evidence="1">
    <location>
        <begin position="358"/>
        <end position="377"/>
    </location>
</feature>
<dbReference type="Gene3D" id="3.40.50.1240">
    <property type="entry name" value="Phosphoglycerate mutase-like"/>
    <property type="match status" value="1"/>
</dbReference>
<name>A0A5C6G0T6_METRR</name>
<reference evidence="3" key="1">
    <citation type="submission" date="2018-12" db="EMBL/GenBank/DDBJ databases">
        <title>The complete genome of Metarhizium rileyi, a key fungal pathogen of Lepidoptera.</title>
        <authorList>
            <person name="Binneck E."/>
            <person name="Lastra C.C.L."/>
            <person name="Sosa-Gomez D.R."/>
        </authorList>
    </citation>
    <scope>NUCLEOTIDE SEQUENCE [LARGE SCALE GENOMIC DNA]</scope>
    <source>
        <strain evidence="3">Cep018-CH2</strain>
    </source>
</reference>
<dbReference type="PANTHER" id="PTHR37332:SF1">
    <property type="entry name" value="ELMO DOMAIN-CONTAINING PROTEIN"/>
    <property type="match status" value="1"/>
</dbReference>
<protein>
    <recommendedName>
        <fullName evidence="4">Phosphoglycerate mutase</fullName>
    </recommendedName>
</protein>
<feature type="region of interest" description="Disordered" evidence="1">
    <location>
        <begin position="657"/>
        <end position="693"/>
    </location>
</feature>
<evidence type="ECO:0008006" key="4">
    <source>
        <dbReference type="Google" id="ProtNLM"/>
    </source>
</evidence>
<dbReference type="Pfam" id="PF00300">
    <property type="entry name" value="His_Phos_1"/>
    <property type="match status" value="1"/>
</dbReference>
<proteinExistence type="predicted"/>
<dbReference type="InterPro" id="IPR029033">
    <property type="entry name" value="His_PPase_superfam"/>
</dbReference>
<dbReference type="Proteomes" id="UP000317257">
    <property type="component" value="Unassembled WGS sequence"/>
</dbReference>
<feature type="compositionally biased region" description="Low complexity" evidence="1">
    <location>
        <begin position="428"/>
        <end position="448"/>
    </location>
</feature>
<feature type="region of interest" description="Disordered" evidence="1">
    <location>
        <begin position="477"/>
        <end position="529"/>
    </location>
</feature>
<feature type="compositionally biased region" description="Polar residues" evidence="1">
    <location>
        <begin position="493"/>
        <end position="509"/>
    </location>
</feature>
<sequence length="804" mass="88432">MKLSSVPVFLGLASRSMATWHEAKGKDIQYTSVGGYFLQDDPNTNPDGFDYAQHNFGLIDRKYSTDDKFDPDGTKPQWQRFNKWVHYLNHHCDQSENIRYKVIFFGRHGQGYHNVAESFYGTPAWNCHWAELEGNGTITWADPLLTPDGFKEAEKANGFYRRLYEQQSMPRFESYYSSPLKRCLQTANTTFGTLDLPTEYPFVPTIKELFREDISIHTCDRRSTKSEIAEFMPGWTFEEGFTEKDELWQGDKGETPAHQVARSKKVLDDVFTNDGSTWISVTSHSGEIAALLTALNHRAFSLSTGQIIPVLIKAELVQPLPASTSAGFTPEATCKQAPVTSLSDSEPAETQKVKAIASQLPAMQRTTPTSSSTPTFPPFSVGVFSTLGSHSRPTTRDGSVDPLHRSPHSPPPIPTSNPVKESRKSSFSRKASFSGSTRRRGSSVGSSVASNAIVTDAAVPPALPDYALPAAAKIQARDKRDMNGVDDGLRSPGSPTSGSNGRGSMSRANTAAGGHFPPQTPTGHTGSLNGAAATIWQSTEASMIHQQITEVVTKRISTLDYLRKAHEGRVYWFNTYLFERPDLSRMACFDPRKLARKATNYLLLGLSIPTINDLYSSTPVEFLRSLNSLLSEFDSFQQLHSDSSATLARARLPTMFRRPGGKSRRSTSAAEMHLDDSHAFPPPGSAGAGSGTPSVMNFAASESDLLPGEEYTYLLTPALPFEPDFFETYATLCDVLIDCYSRFLALISTPRECSALVAELFTKTDSKLRKIIVQGVVKEFEDQSRGHVKTEVASIGKVVLGGLM</sequence>
<dbReference type="PANTHER" id="PTHR37332">
    <property type="entry name" value="EXPRESSED PROTEIN"/>
    <property type="match status" value="1"/>
</dbReference>
<dbReference type="CDD" id="cd07040">
    <property type="entry name" value="HP"/>
    <property type="match status" value="1"/>
</dbReference>
<dbReference type="SUPFAM" id="SSF53254">
    <property type="entry name" value="Phosphoglycerate mutase-like"/>
    <property type="match status" value="1"/>
</dbReference>
<feature type="compositionally biased region" description="Low complexity" evidence="1">
    <location>
        <begin position="366"/>
        <end position="377"/>
    </location>
</feature>
<feature type="region of interest" description="Disordered" evidence="1">
    <location>
        <begin position="387"/>
        <end position="448"/>
    </location>
</feature>
<organism evidence="2 3">
    <name type="scientific">Metarhizium rileyi (strain RCEF 4871)</name>
    <name type="common">Nomuraea rileyi</name>
    <dbReference type="NCBI Taxonomy" id="1649241"/>
    <lineage>
        <taxon>Eukaryota</taxon>
        <taxon>Fungi</taxon>
        <taxon>Dikarya</taxon>
        <taxon>Ascomycota</taxon>
        <taxon>Pezizomycotina</taxon>
        <taxon>Sordariomycetes</taxon>
        <taxon>Hypocreomycetidae</taxon>
        <taxon>Hypocreales</taxon>
        <taxon>Clavicipitaceae</taxon>
        <taxon>Metarhizium</taxon>
    </lineage>
</organism>
<dbReference type="InterPro" id="IPR013078">
    <property type="entry name" value="His_Pase_superF_clade-1"/>
</dbReference>
<comment type="caution">
    <text evidence="2">The sequence shown here is derived from an EMBL/GenBank/DDBJ whole genome shotgun (WGS) entry which is preliminary data.</text>
</comment>
<gene>
    <name evidence="2" type="ORF">ED733_000573</name>
</gene>